<dbReference type="Proteomes" id="UP000250140">
    <property type="component" value="Unassembled WGS sequence"/>
</dbReference>
<gene>
    <name evidence="2" type="ORF">AOQ84DRAFT_383391</name>
</gene>
<feature type="compositionally biased region" description="Polar residues" evidence="1">
    <location>
        <begin position="218"/>
        <end position="228"/>
    </location>
</feature>
<evidence type="ECO:0000256" key="1">
    <source>
        <dbReference type="SAM" id="MobiDB-lite"/>
    </source>
</evidence>
<dbReference type="OrthoDB" id="3944128at2759"/>
<keyword evidence="3" id="KW-1185">Reference proteome</keyword>
<evidence type="ECO:0000313" key="2">
    <source>
        <dbReference type="EMBL" id="OCL01766.1"/>
    </source>
</evidence>
<dbReference type="AlphaFoldDB" id="A0A8E2ENI6"/>
<organism evidence="2 3">
    <name type="scientific">Glonium stellatum</name>
    <dbReference type="NCBI Taxonomy" id="574774"/>
    <lineage>
        <taxon>Eukaryota</taxon>
        <taxon>Fungi</taxon>
        <taxon>Dikarya</taxon>
        <taxon>Ascomycota</taxon>
        <taxon>Pezizomycotina</taxon>
        <taxon>Dothideomycetes</taxon>
        <taxon>Pleosporomycetidae</taxon>
        <taxon>Gloniales</taxon>
        <taxon>Gloniaceae</taxon>
        <taxon>Glonium</taxon>
    </lineage>
</organism>
<sequence length="447" mass="46045">MPTAAQTAPATAVVSGMTFTSPSIYLSYSGIYAQNTEINRPCGISVETGWVTALADQISTLDYEDNVYPLNLLDLDPIVWTAWKRACYYCTDTTIASWEYHPWIRNPPGITRLHPAFKTCNSVASVPQGKVVQPYGGWDPPVKLSLVKPFLDPDPTAIPITSDTPGISSSTPAQPHGNQPPQPTATTTRLGAAETLTPGRDIPSQVPEISGAPKPAQATDNPNSQDPHPNQGVGDAIAAMNLGGVTITLQPDGSVKVGGLALRPGDQPVNTNGHIVCLGQSNNAGSPSLMIDGWTVSFTDPKALKGSQDPNDPGDSTMAVPIVMTSVAGLAITELVGGTVIIDGSQTVVSGGPPATANGVVVSIGPDPNGGGTALLVNGTQVPVPSLSPLRSISLSASSSTGASTRMLSAELTSTPGGVTSTEKASSASSSGARWWVWGFALAFAWS</sequence>
<feature type="region of interest" description="Disordered" evidence="1">
    <location>
        <begin position="155"/>
        <end position="235"/>
    </location>
</feature>
<accession>A0A8E2ENI6</accession>
<proteinExistence type="predicted"/>
<evidence type="ECO:0000313" key="3">
    <source>
        <dbReference type="Proteomes" id="UP000250140"/>
    </source>
</evidence>
<dbReference type="EMBL" id="KV751070">
    <property type="protein sequence ID" value="OCL01766.1"/>
    <property type="molecule type" value="Genomic_DNA"/>
</dbReference>
<feature type="compositionally biased region" description="Polar residues" evidence="1">
    <location>
        <begin position="159"/>
        <end position="177"/>
    </location>
</feature>
<protein>
    <submittedName>
        <fullName evidence="2">Uncharacterized protein</fullName>
    </submittedName>
</protein>
<reference evidence="2 3" key="1">
    <citation type="journal article" date="2016" name="Nat. Commun.">
        <title>Ectomycorrhizal ecology is imprinted in the genome of the dominant symbiotic fungus Cenococcum geophilum.</title>
        <authorList>
            <consortium name="DOE Joint Genome Institute"/>
            <person name="Peter M."/>
            <person name="Kohler A."/>
            <person name="Ohm R.A."/>
            <person name="Kuo A."/>
            <person name="Krutzmann J."/>
            <person name="Morin E."/>
            <person name="Arend M."/>
            <person name="Barry K.W."/>
            <person name="Binder M."/>
            <person name="Choi C."/>
            <person name="Clum A."/>
            <person name="Copeland A."/>
            <person name="Grisel N."/>
            <person name="Haridas S."/>
            <person name="Kipfer T."/>
            <person name="LaButti K."/>
            <person name="Lindquist E."/>
            <person name="Lipzen A."/>
            <person name="Maire R."/>
            <person name="Meier B."/>
            <person name="Mihaltcheva S."/>
            <person name="Molinier V."/>
            <person name="Murat C."/>
            <person name="Poggeler S."/>
            <person name="Quandt C.A."/>
            <person name="Sperisen C."/>
            <person name="Tritt A."/>
            <person name="Tisserant E."/>
            <person name="Crous P.W."/>
            <person name="Henrissat B."/>
            <person name="Nehls U."/>
            <person name="Egli S."/>
            <person name="Spatafora J.W."/>
            <person name="Grigoriev I.V."/>
            <person name="Martin F.M."/>
        </authorList>
    </citation>
    <scope>NUCLEOTIDE SEQUENCE [LARGE SCALE GENOMIC DNA]</scope>
    <source>
        <strain evidence="2 3">CBS 207.34</strain>
    </source>
</reference>
<name>A0A8E2ENI6_9PEZI</name>